<dbReference type="KEGG" id="hhl:Halha_2336"/>
<keyword evidence="9" id="KW-1185">Reference proteome</keyword>
<evidence type="ECO:0000313" key="8">
    <source>
        <dbReference type="EMBL" id="AGB42210.1"/>
    </source>
</evidence>
<feature type="transmembrane region" description="Helical" evidence="6">
    <location>
        <begin position="194"/>
        <end position="215"/>
    </location>
</feature>
<evidence type="ECO:0000256" key="6">
    <source>
        <dbReference type="SAM" id="Phobius"/>
    </source>
</evidence>
<evidence type="ECO:0000256" key="2">
    <source>
        <dbReference type="ARBA" id="ARBA00022475"/>
    </source>
</evidence>
<evidence type="ECO:0000256" key="1">
    <source>
        <dbReference type="ARBA" id="ARBA00004651"/>
    </source>
</evidence>
<comment type="subcellular location">
    <subcellularLocation>
        <location evidence="1">Cell membrane</location>
        <topology evidence="1">Multi-pass membrane protein</topology>
    </subcellularLocation>
</comment>
<feature type="transmembrane region" description="Helical" evidence="6">
    <location>
        <begin position="245"/>
        <end position="264"/>
    </location>
</feature>
<feature type="transmembrane region" description="Helical" evidence="6">
    <location>
        <begin position="142"/>
        <end position="166"/>
    </location>
</feature>
<dbReference type="eggNOG" id="COG1757">
    <property type="taxonomic scope" value="Bacteria"/>
</dbReference>
<protein>
    <submittedName>
        <fullName evidence="8">Na+/H+ antiporter</fullName>
    </submittedName>
</protein>
<dbReference type="AlphaFoldDB" id="L0KCD3"/>
<dbReference type="HOGENOM" id="CLU_018751_2_1_9"/>
<keyword evidence="4 6" id="KW-1133">Transmembrane helix</keyword>
<dbReference type="InterPro" id="IPR018461">
    <property type="entry name" value="Na/H_Antiport_NhaC-like_C"/>
</dbReference>
<dbReference type="RefSeq" id="WP_015327924.1">
    <property type="nucleotide sequence ID" value="NC_019978.1"/>
</dbReference>
<evidence type="ECO:0000256" key="3">
    <source>
        <dbReference type="ARBA" id="ARBA00022692"/>
    </source>
</evidence>
<accession>L0KCD3</accession>
<feature type="transmembrane region" description="Helical" evidence="6">
    <location>
        <begin position="284"/>
        <end position="304"/>
    </location>
</feature>
<keyword evidence="2" id="KW-1003">Cell membrane</keyword>
<evidence type="ECO:0000313" key="9">
    <source>
        <dbReference type="Proteomes" id="UP000010880"/>
    </source>
</evidence>
<dbReference type="STRING" id="748449.Halha_2336"/>
<evidence type="ECO:0000256" key="4">
    <source>
        <dbReference type="ARBA" id="ARBA00022989"/>
    </source>
</evidence>
<feature type="transmembrane region" description="Helical" evidence="6">
    <location>
        <begin position="63"/>
        <end position="81"/>
    </location>
</feature>
<dbReference type="GO" id="GO:0005886">
    <property type="term" value="C:plasma membrane"/>
    <property type="evidence" value="ECO:0007669"/>
    <property type="project" value="UniProtKB-SubCell"/>
</dbReference>
<feature type="transmembrane region" description="Helical" evidence="6">
    <location>
        <begin position="316"/>
        <end position="337"/>
    </location>
</feature>
<dbReference type="PANTHER" id="PTHR43478">
    <property type="entry name" value="NA+/H+ ANTIPORTER-RELATED"/>
    <property type="match status" value="1"/>
</dbReference>
<feature type="transmembrane region" description="Helical" evidence="6">
    <location>
        <begin position="357"/>
        <end position="378"/>
    </location>
</feature>
<evidence type="ECO:0000259" key="7">
    <source>
        <dbReference type="Pfam" id="PF03553"/>
    </source>
</evidence>
<keyword evidence="3 6" id="KW-0812">Transmembrane</keyword>
<keyword evidence="5 6" id="KW-0472">Membrane</keyword>
<reference evidence="9" key="1">
    <citation type="submission" date="2012-02" db="EMBL/GenBank/DDBJ databases">
        <title>The complete genome of Halobacteroides halobius DSM 5150.</title>
        <authorList>
            <person name="Lucas S."/>
            <person name="Copeland A."/>
            <person name="Lapidus A."/>
            <person name="Glavina del Rio T."/>
            <person name="Dalin E."/>
            <person name="Tice H."/>
            <person name="Bruce D."/>
            <person name="Goodwin L."/>
            <person name="Pitluck S."/>
            <person name="Peters L."/>
            <person name="Mikhailova N."/>
            <person name="Gu W."/>
            <person name="Kyrpides N."/>
            <person name="Mavromatis K."/>
            <person name="Ivanova N."/>
            <person name="Brettin T."/>
            <person name="Detter J.C."/>
            <person name="Han C."/>
            <person name="Larimer F."/>
            <person name="Land M."/>
            <person name="Hauser L."/>
            <person name="Markowitz V."/>
            <person name="Cheng J.-F."/>
            <person name="Hugenholtz P."/>
            <person name="Woyke T."/>
            <person name="Wu D."/>
            <person name="Tindall B."/>
            <person name="Pomrenke H."/>
            <person name="Brambilla E."/>
            <person name="Klenk H.-P."/>
            <person name="Eisen J.A."/>
        </authorList>
    </citation>
    <scope>NUCLEOTIDE SEQUENCE [LARGE SCALE GENOMIC DNA]</scope>
    <source>
        <strain evidence="9">ATCC 35273 / DSM 5150 / MD-1</strain>
    </source>
</reference>
<dbReference type="EMBL" id="CP003359">
    <property type="protein sequence ID" value="AGB42210.1"/>
    <property type="molecule type" value="Genomic_DNA"/>
</dbReference>
<dbReference type="OrthoDB" id="9762978at2"/>
<organism evidence="8 9">
    <name type="scientific">Halobacteroides halobius (strain ATCC 35273 / DSM 5150 / MD-1)</name>
    <dbReference type="NCBI Taxonomy" id="748449"/>
    <lineage>
        <taxon>Bacteria</taxon>
        <taxon>Bacillati</taxon>
        <taxon>Bacillota</taxon>
        <taxon>Clostridia</taxon>
        <taxon>Halanaerobiales</taxon>
        <taxon>Halobacteroidaceae</taxon>
        <taxon>Halobacteroides</taxon>
    </lineage>
</organism>
<feature type="transmembrane region" description="Helical" evidence="6">
    <location>
        <begin position="390"/>
        <end position="411"/>
    </location>
</feature>
<proteinExistence type="predicted"/>
<dbReference type="Proteomes" id="UP000010880">
    <property type="component" value="Chromosome"/>
</dbReference>
<feature type="transmembrane region" description="Helical" evidence="6">
    <location>
        <begin position="12"/>
        <end position="38"/>
    </location>
</feature>
<feature type="transmembrane region" description="Helical" evidence="6">
    <location>
        <begin position="445"/>
        <end position="465"/>
    </location>
</feature>
<dbReference type="PANTHER" id="PTHR43478:SF1">
    <property type="entry name" value="NA+_H+ ANTIPORTER NHAC-LIKE C-TERMINAL DOMAIN-CONTAINING PROTEIN"/>
    <property type="match status" value="1"/>
</dbReference>
<sequence>MEGIVSLVPSLTAIIIAIITKQVLPALIIGLIAGSYLVKPTILGGILQTTDYLIKSATVEENIEIVFFLYIFSGLIGMIKVTGGVKGVENLISKRIKSKKGVLLTTWGLSLFTFIDCGFHIMALGAIMKPIAKKINLAKERLAYVIDTATVPLIVLAPLGTTYVGYMVTLVRTSLAENNINQDPYSLFIKSIPYNFYAIVAILISLGVVITGKYFSIKKDTTKVKDKETKQHHHSKFKEDVEPKIWNIVFPILTLFILTLYFLWWSGSQETNSFLTALLKAKTARMMLVALLATLVITALFYIFQKFKIGELINGFLEGGNEIIVAMVLLFLVWGLAEVSNDLGFSQFITNTLGTFLPGYLVPSILFLLGSIVSYFIGTSWGAWGLLMPMGISLAIATNSNLALSVGAVFAGGTFGDHISPLSETTVITATIMKMPVVKHANNQLLYGITGVVISSILYLIAGILL</sequence>
<evidence type="ECO:0000256" key="5">
    <source>
        <dbReference type="ARBA" id="ARBA00023136"/>
    </source>
</evidence>
<gene>
    <name evidence="8" type="ordered locus">Halha_2336</name>
</gene>
<name>L0KCD3_HALHC</name>
<feature type="domain" description="Na+/H+ antiporter NhaC-like C-terminal" evidence="7">
    <location>
        <begin position="160"/>
        <end position="464"/>
    </location>
</feature>
<dbReference type="Pfam" id="PF03553">
    <property type="entry name" value="Na_H_antiporter"/>
    <property type="match status" value="1"/>
</dbReference>
<feature type="transmembrane region" description="Helical" evidence="6">
    <location>
        <begin position="101"/>
        <end position="121"/>
    </location>
</feature>